<feature type="transmembrane region" description="Helical" evidence="7">
    <location>
        <begin position="262"/>
        <end position="283"/>
    </location>
</feature>
<dbReference type="InterPro" id="IPR050833">
    <property type="entry name" value="Poly_Biosynth_Transport"/>
</dbReference>
<dbReference type="Pfam" id="PF13440">
    <property type="entry name" value="Polysacc_synt_3"/>
    <property type="match status" value="1"/>
</dbReference>
<evidence type="ECO:0000256" key="1">
    <source>
        <dbReference type="ARBA" id="ARBA00004651"/>
    </source>
</evidence>
<feature type="transmembrane region" description="Helical" evidence="7">
    <location>
        <begin position="155"/>
        <end position="173"/>
    </location>
</feature>
<comment type="similarity">
    <text evidence="2">Belongs to the polysaccharide synthase family.</text>
</comment>
<feature type="transmembrane region" description="Helical" evidence="7">
    <location>
        <begin position="304"/>
        <end position="328"/>
    </location>
</feature>
<dbReference type="GO" id="GO:0005886">
    <property type="term" value="C:plasma membrane"/>
    <property type="evidence" value="ECO:0007669"/>
    <property type="project" value="UniProtKB-SubCell"/>
</dbReference>
<dbReference type="Proteomes" id="UP000320244">
    <property type="component" value="Unassembled WGS sequence"/>
</dbReference>
<comment type="caution">
    <text evidence="8">The sequence shown here is derived from an EMBL/GenBank/DDBJ whole genome shotgun (WGS) entry which is preliminary data.</text>
</comment>
<feature type="transmembrane region" description="Helical" evidence="7">
    <location>
        <begin position="124"/>
        <end position="143"/>
    </location>
</feature>
<dbReference type="OrthoDB" id="3831435at2"/>
<feature type="transmembrane region" description="Helical" evidence="7">
    <location>
        <begin position="45"/>
        <end position="64"/>
    </location>
</feature>
<evidence type="ECO:0008006" key="10">
    <source>
        <dbReference type="Google" id="ProtNLM"/>
    </source>
</evidence>
<evidence type="ECO:0000256" key="5">
    <source>
        <dbReference type="ARBA" id="ARBA00022989"/>
    </source>
</evidence>
<feature type="transmembrane region" description="Helical" evidence="7">
    <location>
        <begin position="85"/>
        <end position="104"/>
    </location>
</feature>
<reference evidence="8 9" key="1">
    <citation type="submission" date="2019-05" db="EMBL/GenBank/DDBJ databases">
        <authorList>
            <person name="Lee S.D."/>
        </authorList>
    </citation>
    <scope>NUCLEOTIDE SEQUENCE [LARGE SCALE GENOMIC DNA]</scope>
    <source>
        <strain evidence="8 9">C5-26</strain>
    </source>
</reference>
<dbReference type="PANTHER" id="PTHR30250:SF10">
    <property type="entry name" value="LIPOPOLYSACCHARIDE BIOSYNTHESIS PROTEIN WZXC"/>
    <property type="match status" value="1"/>
</dbReference>
<dbReference type="PANTHER" id="PTHR30250">
    <property type="entry name" value="PST FAMILY PREDICTED COLANIC ACID TRANSPORTER"/>
    <property type="match status" value="1"/>
</dbReference>
<feature type="transmembrane region" description="Helical" evidence="7">
    <location>
        <begin position="340"/>
        <end position="361"/>
    </location>
</feature>
<evidence type="ECO:0000256" key="7">
    <source>
        <dbReference type="SAM" id="Phobius"/>
    </source>
</evidence>
<keyword evidence="4 7" id="KW-0812">Transmembrane</keyword>
<accession>A0A563E041</accession>
<keyword evidence="3" id="KW-1003">Cell membrane</keyword>
<feature type="transmembrane region" description="Helical" evidence="7">
    <location>
        <begin position="368"/>
        <end position="386"/>
    </location>
</feature>
<evidence type="ECO:0000313" key="8">
    <source>
        <dbReference type="EMBL" id="TWP35908.1"/>
    </source>
</evidence>
<keyword evidence="6 7" id="KW-0472">Membrane</keyword>
<dbReference type="EMBL" id="VCQV01000015">
    <property type="protein sequence ID" value="TWP35908.1"/>
    <property type="molecule type" value="Genomic_DNA"/>
</dbReference>
<proteinExistence type="inferred from homology"/>
<keyword evidence="5 7" id="KW-1133">Transmembrane helix</keyword>
<evidence type="ECO:0000256" key="6">
    <source>
        <dbReference type="ARBA" id="ARBA00023136"/>
    </source>
</evidence>
<sequence length="435" mass="45767">MRTRIARWSPARRGLLAIMSGVAGGQLLALLASPILGRLFPPNEFGPFAVVNAAVMSIGTIAALRLELAIPLPMREGMARDVARLGLQICTAFGTCGLAIAWIARYQLAAGLGQSHSVAALVPWVPVIAAEVGAFAVLNQLAIRQKAYGAIARRSVLQAGATVVAQIGGGFAGLGSQGLALGLAIGQGVGVVTLWASTRPDSREHATVRASTRRILKRFRSFPLLLAPAGLLNSLGLQIPVLLASALFGVEVSGWLGMTQRILALPIALLGTTLAQVYLGEFGEAKRADSDQLAALFVRTSKRLAVAGVVIAAVVMLLGPLGFSVVLGSQWETSGAYAQALAIGLVIQMVASPLSQTLIVMERNLQQFIWDIGRLAFSAVAVYGGYHVGFSALTSMWLLGGAMAISYALLWWLSWRAVRSATVHLPTRNSWSTAC</sequence>
<evidence type="ECO:0000256" key="2">
    <source>
        <dbReference type="ARBA" id="ARBA00007430"/>
    </source>
</evidence>
<feature type="transmembrane region" description="Helical" evidence="7">
    <location>
        <begin position="392"/>
        <end position="413"/>
    </location>
</feature>
<gene>
    <name evidence="8" type="ORF">FGL98_11775</name>
</gene>
<evidence type="ECO:0000256" key="4">
    <source>
        <dbReference type="ARBA" id="ARBA00022692"/>
    </source>
</evidence>
<evidence type="ECO:0000256" key="3">
    <source>
        <dbReference type="ARBA" id="ARBA00022475"/>
    </source>
</evidence>
<keyword evidence="9" id="KW-1185">Reference proteome</keyword>
<reference evidence="8 9" key="2">
    <citation type="submission" date="2019-08" db="EMBL/GenBank/DDBJ databases">
        <title>Jejuicoccus antrihumi gen. nov., sp. nov., a new member of the family Dermacoccaceae isolated from a cave.</title>
        <authorList>
            <person name="Schumann P."/>
            <person name="Kim I.S."/>
        </authorList>
    </citation>
    <scope>NUCLEOTIDE SEQUENCE [LARGE SCALE GENOMIC DNA]</scope>
    <source>
        <strain evidence="8 9">C5-26</strain>
    </source>
</reference>
<dbReference type="AlphaFoldDB" id="A0A563E041"/>
<protein>
    <recommendedName>
        <fullName evidence="10">Lipopolysaccharide biosynthesis protein</fullName>
    </recommendedName>
</protein>
<feature type="transmembrane region" description="Helical" evidence="7">
    <location>
        <begin position="179"/>
        <end position="198"/>
    </location>
</feature>
<name>A0A563E041_9MICO</name>
<organism evidence="8 9">
    <name type="scientific">Leekyejoonella antrihumi</name>
    <dbReference type="NCBI Taxonomy" id="1660198"/>
    <lineage>
        <taxon>Bacteria</taxon>
        <taxon>Bacillati</taxon>
        <taxon>Actinomycetota</taxon>
        <taxon>Actinomycetes</taxon>
        <taxon>Micrococcales</taxon>
        <taxon>Dermacoccaceae</taxon>
        <taxon>Leekyejoonella</taxon>
    </lineage>
</organism>
<feature type="transmembrane region" description="Helical" evidence="7">
    <location>
        <begin position="219"/>
        <end position="250"/>
    </location>
</feature>
<evidence type="ECO:0000313" key="9">
    <source>
        <dbReference type="Proteomes" id="UP000320244"/>
    </source>
</evidence>
<comment type="subcellular location">
    <subcellularLocation>
        <location evidence="1">Cell membrane</location>
        <topology evidence="1">Multi-pass membrane protein</topology>
    </subcellularLocation>
</comment>